<feature type="transmembrane region" description="Helical" evidence="8">
    <location>
        <begin position="380"/>
        <end position="399"/>
    </location>
</feature>
<keyword evidence="2" id="KW-1003">Cell membrane</keyword>
<feature type="transmembrane region" description="Helical" evidence="8">
    <location>
        <begin position="95"/>
        <end position="126"/>
    </location>
</feature>
<dbReference type="EMBL" id="BNJK01000001">
    <property type="protein sequence ID" value="GHO95019.1"/>
    <property type="molecule type" value="Genomic_DNA"/>
</dbReference>
<sequence>MDITTDRHKLSRQPIERKDIHPATIWHKVALTLILLAAAFLNFFRLDQNGYGNTYYAAAVKSMLLNWHNFFFLSFDPGGFVSIDKPPLGFWLQAASAAVFGFNGWSLLLPQALAGIASVALLYVLVRRSFGPTIGVLAALALALMPVSVAASRNNTPDSLLVFVTLLAVLMVSIAAETGRLRWLLLGALLVGLGFNIKMLEAYLVLPALILVYLLAAPLSLRTRILHLVLAAVVLLAVSFAWLLAVDLTPPTQRPYVGSSTTNSELNLALGYNGVNRITGMKLSNAGAGSETGNFSQIVTLVGIGETGLPSPIRLLNKQLGGQIGWLLVIALFGLIITFRRKLPPVPLTREQQGLILWCTWFITLFVFFSVALFPHGYYLVMLAPAICALAAIGCVRLWEAYRQPGWKGWLLPLTLAFAAGAQWLILSAYPDWSKWLNPLVVGLCLIAALLLTGTRLFPRLLKTLPLMPIVVAGMLVLLIGPATWSLATTEHMLEPVSVTAGPTQSASSSFSALTNSFIPHTAHANPALVRYLLAHQGQTRFLVSTLNAPSAAPFILDTGKPVMAIGGYIGSDPILTAAQFQTLVKNGSVRYMLLPSLKIDIHELPPQILQMIEKSFQGKGNKSSRDNSFPMQNDILHWQIAHCHLVSPDQIEPGVAHANGSVDMTADRSVQAMLFDCAPQG</sequence>
<feature type="transmembrane region" description="Helical" evidence="8">
    <location>
        <begin position="355"/>
        <end position="374"/>
    </location>
</feature>
<dbReference type="InterPro" id="IPR038731">
    <property type="entry name" value="RgtA/B/C-like"/>
</dbReference>
<reference evidence="11" key="1">
    <citation type="submission" date="2020-10" db="EMBL/GenBank/DDBJ databases">
        <title>Taxonomic study of unclassified bacteria belonging to the class Ktedonobacteria.</title>
        <authorList>
            <person name="Yabe S."/>
            <person name="Wang C.M."/>
            <person name="Zheng Y."/>
            <person name="Sakai Y."/>
            <person name="Cavaletti L."/>
            <person name="Monciardini P."/>
            <person name="Donadio S."/>
        </authorList>
    </citation>
    <scope>NUCLEOTIDE SEQUENCE</scope>
    <source>
        <strain evidence="11">ID150040</strain>
    </source>
</reference>
<feature type="domain" description="Glycosyltransferase RgtA/B/C/D-like" evidence="9">
    <location>
        <begin position="84"/>
        <end position="242"/>
    </location>
</feature>
<evidence type="ECO:0000256" key="5">
    <source>
        <dbReference type="ARBA" id="ARBA00022692"/>
    </source>
</evidence>
<comment type="subcellular location">
    <subcellularLocation>
        <location evidence="1">Cell membrane</location>
        <topology evidence="1">Multi-pass membrane protein</topology>
    </subcellularLocation>
</comment>
<dbReference type="Proteomes" id="UP000597444">
    <property type="component" value="Unassembled WGS sequence"/>
</dbReference>
<dbReference type="Pfam" id="PF24878">
    <property type="entry name" value="YkcB_C"/>
    <property type="match status" value="1"/>
</dbReference>
<evidence type="ECO:0000256" key="2">
    <source>
        <dbReference type="ARBA" id="ARBA00022475"/>
    </source>
</evidence>
<keyword evidence="4" id="KW-0808">Transferase</keyword>
<comment type="caution">
    <text evidence="11">The sequence shown here is derived from an EMBL/GenBank/DDBJ whole genome shotgun (WGS) entry which is preliminary data.</text>
</comment>
<protein>
    <submittedName>
        <fullName evidence="11">Dolichyl-phosphate-mannose--protein mannosyltransferase</fullName>
    </submittedName>
</protein>
<dbReference type="InterPro" id="IPR050297">
    <property type="entry name" value="LipidA_mod_glycosyltrf_83"/>
</dbReference>
<gene>
    <name evidence="11" type="ORF">KSF_050670</name>
</gene>
<keyword evidence="7 8" id="KW-0472">Membrane</keyword>
<evidence type="ECO:0000256" key="7">
    <source>
        <dbReference type="ARBA" id="ARBA00023136"/>
    </source>
</evidence>
<evidence type="ECO:0000259" key="9">
    <source>
        <dbReference type="Pfam" id="PF13231"/>
    </source>
</evidence>
<feature type="transmembrane region" description="Helical" evidence="8">
    <location>
        <begin position="25"/>
        <end position="44"/>
    </location>
</feature>
<dbReference type="GO" id="GO:0005886">
    <property type="term" value="C:plasma membrane"/>
    <property type="evidence" value="ECO:0007669"/>
    <property type="project" value="UniProtKB-SubCell"/>
</dbReference>
<feature type="transmembrane region" description="Helical" evidence="8">
    <location>
        <begin position="467"/>
        <end position="488"/>
    </location>
</feature>
<dbReference type="RefSeq" id="WP_220205724.1">
    <property type="nucleotide sequence ID" value="NZ_BNJK01000001.1"/>
</dbReference>
<feature type="transmembrane region" description="Helical" evidence="8">
    <location>
        <begin position="133"/>
        <end position="153"/>
    </location>
</feature>
<evidence type="ECO:0000259" key="10">
    <source>
        <dbReference type="Pfam" id="PF24878"/>
    </source>
</evidence>
<feature type="transmembrane region" description="Helical" evidence="8">
    <location>
        <begin position="436"/>
        <end position="455"/>
    </location>
</feature>
<dbReference type="PANTHER" id="PTHR33908:SF3">
    <property type="entry name" value="UNDECAPRENYL PHOSPHATE-ALPHA-4-AMINO-4-DEOXY-L-ARABINOSE ARABINOSYL TRANSFERASE"/>
    <property type="match status" value="1"/>
</dbReference>
<organism evidence="11 12">
    <name type="scientific">Reticulibacter mediterranei</name>
    <dbReference type="NCBI Taxonomy" id="2778369"/>
    <lineage>
        <taxon>Bacteria</taxon>
        <taxon>Bacillati</taxon>
        <taxon>Chloroflexota</taxon>
        <taxon>Ktedonobacteria</taxon>
        <taxon>Ktedonobacterales</taxon>
        <taxon>Reticulibacteraceae</taxon>
        <taxon>Reticulibacter</taxon>
    </lineage>
</organism>
<keyword evidence="12" id="KW-1185">Reference proteome</keyword>
<evidence type="ECO:0000256" key="3">
    <source>
        <dbReference type="ARBA" id="ARBA00022676"/>
    </source>
</evidence>
<feature type="transmembrane region" description="Helical" evidence="8">
    <location>
        <begin position="228"/>
        <end position="246"/>
    </location>
</feature>
<evidence type="ECO:0000256" key="6">
    <source>
        <dbReference type="ARBA" id="ARBA00022989"/>
    </source>
</evidence>
<dbReference type="GO" id="GO:0016763">
    <property type="term" value="F:pentosyltransferase activity"/>
    <property type="evidence" value="ECO:0007669"/>
    <property type="project" value="TreeGrafter"/>
</dbReference>
<feature type="domain" description="Putative mannosyltransferase YkcA/B-like C-terminal" evidence="10">
    <location>
        <begin position="529"/>
        <end position="596"/>
    </location>
</feature>
<feature type="transmembrane region" description="Helical" evidence="8">
    <location>
        <begin position="324"/>
        <end position="343"/>
    </location>
</feature>
<keyword evidence="6 8" id="KW-1133">Transmembrane helix</keyword>
<dbReference type="GO" id="GO:0009103">
    <property type="term" value="P:lipopolysaccharide biosynthetic process"/>
    <property type="evidence" value="ECO:0007669"/>
    <property type="project" value="UniProtKB-ARBA"/>
</dbReference>
<evidence type="ECO:0000256" key="4">
    <source>
        <dbReference type="ARBA" id="ARBA00022679"/>
    </source>
</evidence>
<evidence type="ECO:0000313" key="12">
    <source>
        <dbReference type="Proteomes" id="UP000597444"/>
    </source>
</evidence>
<evidence type="ECO:0000256" key="1">
    <source>
        <dbReference type="ARBA" id="ARBA00004651"/>
    </source>
</evidence>
<accession>A0A8J3N1B4</accession>
<evidence type="ECO:0000256" key="8">
    <source>
        <dbReference type="SAM" id="Phobius"/>
    </source>
</evidence>
<dbReference type="PANTHER" id="PTHR33908">
    <property type="entry name" value="MANNOSYLTRANSFERASE YKCB-RELATED"/>
    <property type="match status" value="1"/>
</dbReference>
<dbReference type="Pfam" id="PF13231">
    <property type="entry name" value="PMT_2"/>
    <property type="match status" value="1"/>
</dbReference>
<keyword evidence="3 11" id="KW-0328">Glycosyltransferase</keyword>
<evidence type="ECO:0000313" key="11">
    <source>
        <dbReference type="EMBL" id="GHO95019.1"/>
    </source>
</evidence>
<dbReference type="AlphaFoldDB" id="A0A8J3N1B4"/>
<feature type="transmembrane region" description="Helical" evidence="8">
    <location>
        <begin position="159"/>
        <end position="176"/>
    </location>
</feature>
<feature type="transmembrane region" description="Helical" evidence="8">
    <location>
        <begin position="411"/>
        <end position="430"/>
    </location>
</feature>
<dbReference type="GO" id="GO:0010041">
    <property type="term" value="P:response to iron(III) ion"/>
    <property type="evidence" value="ECO:0007669"/>
    <property type="project" value="TreeGrafter"/>
</dbReference>
<keyword evidence="5 8" id="KW-0812">Transmembrane</keyword>
<dbReference type="InterPro" id="IPR056785">
    <property type="entry name" value="YkcA/B-like_C"/>
</dbReference>
<name>A0A8J3N1B4_9CHLR</name>
<proteinExistence type="predicted"/>
<feature type="transmembrane region" description="Helical" evidence="8">
    <location>
        <begin position="203"/>
        <end position="221"/>
    </location>
</feature>